<keyword evidence="3" id="KW-1185">Reference proteome</keyword>
<dbReference type="AlphaFoldDB" id="A0A173GZU9"/>
<dbReference type="Proteomes" id="UP000035651">
    <property type="component" value="Chromosome"/>
</dbReference>
<reference evidence="2" key="1">
    <citation type="submission" date="2016-06" db="EMBL/GenBank/DDBJ databases">
        <title>Complete Genome Sequence of Pandoraea faecigallinarum DSM-23572.</title>
        <authorList>
            <person name="Yong D."/>
            <person name="Ee R."/>
            <person name="Lim Y.-L."/>
            <person name="Yin W.-F."/>
            <person name="Chan K.-G."/>
        </authorList>
    </citation>
    <scope>NUCLEOTIDE SEQUENCE</scope>
    <source>
        <strain evidence="2">DSM 23572</strain>
    </source>
</reference>
<dbReference type="KEGG" id="pfg:AB870_25905"/>
<sequence length="304" mass="32087">MPLFPYPGTGVTFGKSGVPASTAAGGALDFWDDTGLNAIFHLRTTDMANRASMHGFPALVLCLTVGAFTCFAPNAASAASAADPSASAAFAANSDIDRTLTRCLDAPEKQSTGAQDECIVDATHAWDVRLNASYRALQNDLPEASRPALLAAQRAWLASRDADQKLIAAVYATVRGTMYAPMNANDVMMLTKRRAQTLTRYAADLSYARAGEFRPMPAGEAKMSDIDAVTRRIERRLPASARGIVRASEGKWRAFMSAQTALIAAICPAGGAPGAKACRGAQRDAERAARMAQIEGLEGKIGAD</sequence>
<dbReference type="Gene3D" id="1.20.1270.180">
    <property type="match status" value="1"/>
</dbReference>
<evidence type="ECO:0000313" key="2">
    <source>
        <dbReference type="EMBL" id="ANI21715.1"/>
    </source>
</evidence>
<accession>A0A173GZU9</accession>
<name>A0A173GZU9_9BURK</name>
<feature type="domain" description="Lysozyme inhibitor LprI-like N-terminal" evidence="1">
    <location>
        <begin position="103"/>
        <end position="198"/>
    </location>
</feature>
<evidence type="ECO:0000259" key="1">
    <source>
        <dbReference type="Pfam" id="PF07007"/>
    </source>
</evidence>
<dbReference type="OrthoDB" id="9091223at2"/>
<dbReference type="RefSeq" id="WP_053059674.1">
    <property type="nucleotide sequence ID" value="NZ_CP011807.3"/>
</dbReference>
<dbReference type="InterPro" id="IPR009739">
    <property type="entry name" value="LprI-like_N"/>
</dbReference>
<dbReference type="EMBL" id="CP011807">
    <property type="protein sequence ID" value="ANI21715.1"/>
    <property type="molecule type" value="Genomic_DNA"/>
</dbReference>
<dbReference type="Pfam" id="PF07007">
    <property type="entry name" value="LprI"/>
    <property type="match status" value="1"/>
</dbReference>
<gene>
    <name evidence="2" type="ORF">AB870_25905</name>
</gene>
<evidence type="ECO:0000313" key="3">
    <source>
        <dbReference type="Proteomes" id="UP000035651"/>
    </source>
</evidence>
<protein>
    <recommendedName>
        <fullName evidence="1">Lysozyme inhibitor LprI-like N-terminal domain-containing protein</fullName>
    </recommendedName>
</protein>
<dbReference type="STRING" id="656179.AB870_25905"/>
<organism evidence="2 3">
    <name type="scientific">Pandoraea faecigallinarum</name>
    <dbReference type="NCBI Taxonomy" id="656179"/>
    <lineage>
        <taxon>Bacteria</taxon>
        <taxon>Pseudomonadati</taxon>
        <taxon>Pseudomonadota</taxon>
        <taxon>Betaproteobacteria</taxon>
        <taxon>Burkholderiales</taxon>
        <taxon>Burkholderiaceae</taxon>
        <taxon>Pandoraea</taxon>
    </lineage>
</organism>
<proteinExistence type="predicted"/>